<reference evidence="2" key="1">
    <citation type="submission" date="2022-11" db="UniProtKB">
        <authorList>
            <consortium name="WormBaseParasite"/>
        </authorList>
    </citation>
    <scope>IDENTIFICATION</scope>
</reference>
<protein>
    <submittedName>
        <fullName evidence="2">Uncharacterized protein</fullName>
    </submittedName>
</protein>
<accession>A0AC34QQX0</accession>
<proteinExistence type="predicted"/>
<name>A0AC34QQX0_9BILA</name>
<dbReference type="Proteomes" id="UP000887576">
    <property type="component" value="Unplaced"/>
</dbReference>
<organism evidence="1 2">
    <name type="scientific">Panagrolaimus sp. JU765</name>
    <dbReference type="NCBI Taxonomy" id="591449"/>
    <lineage>
        <taxon>Eukaryota</taxon>
        <taxon>Metazoa</taxon>
        <taxon>Ecdysozoa</taxon>
        <taxon>Nematoda</taxon>
        <taxon>Chromadorea</taxon>
        <taxon>Rhabditida</taxon>
        <taxon>Tylenchina</taxon>
        <taxon>Panagrolaimomorpha</taxon>
        <taxon>Panagrolaimoidea</taxon>
        <taxon>Panagrolaimidae</taxon>
        <taxon>Panagrolaimus</taxon>
    </lineage>
</organism>
<evidence type="ECO:0000313" key="1">
    <source>
        <dbReference type="Proteomes" id="UP000887576"/>
    </source>
</evidence>
<dbReference type="WBParaSite" id="JU765_v2.g18389.t1">
    <property type="protein sequence ID" value="JU765_v2.g18389.t1"/>
    <property type="gene ID" value="JU765_v2.g18389"/>
</dbReference>
<sequence length="184" mass="20427">MAESTTEANVVKEMAVALVVDASTIASTTLEPEFLGVASSAWMTMLGVVGVVILVLLVVIVLCCICCVAADDPQKVQTKHMRPTRTVVVPVQNERTIEKRDVLIQMPSGERKLVAHSEHHSSQHSKRLPRRTFSNRQRSNVYPIGFENVHQARSQRDKDSYENSAETSPEAPMFGPRQSPYHGF</sequence>
<evidence type="ECO:0000313" key="2">
    <source>
        <dbReference type="WBParaSite" id="JU765_v2.g18389.t1"/>
    </source>
</evidence>